<organism evidence="1 2">
    <name type="scientific">Cupriavidus basilensis OR16</name>
    <dbReference type="NCBI Taxonomy" id="1127483"/>
    <lineage>
        <taxon>Bacteria</taxon>
        <taxon>Pseudomonadati</taxon>
        <taxon>Pseudomonadota</taxon>
        <taxon>Betaproteobacteria</taxon>
        <taxon>Burkholderiales</taxon>
        <taxon>Burkholderiaceae</taxon>
        <taxon>Cupriavidus</taxon>
    </lineage>
</organism>
<proteinExistence type="predicted"/>
<evidence type="ECO:0000313" key="2">
    <source>
        <dbReference type="Proteomes" id="UP000005808"/>
    </source>
</evidence>
<dbReference type="AlphaFoldDB" id="H1SC73"/>
<comment type="caution">
    <text evidence="1">The sequence shown here is derived from an EMBL/GenBank/DDBJ whole genome shotgun (WGS) entry which is preliminary data.</text>
</comment>
<reference evidence="1 2" key="1">
    <citation type="journal article" date="2012" name="J. Bacteriol.">
        <title>De Novo Genome Project of Cupriavidus basilensis OR16.</title>
        <authorList>
            <person name="Cserhati M."/>
            <person name="Kriszt B."/>
            <person name="Szoboszlay S."/>
            <person name="Toth A."/>
            <person name="Szabo I."/>
            <person name="Tancsics A."/>
            <person name="Nagy I."/>
            <person name="Horvath B."/>
            <person name="Nagy I."/>
            <person name="Kukolya J."/>
        </authorList>
    </citation>
    <scope>NUCLEOTIDE SEQUENCE [LARGE SCALE GENOMIC DNA]</scope>
    <source>
        <strain evidence="1 2">OR16</strain>
    </source>
</reference>
<gene>
    <name evidence="1" type="ORF">OR16_29024</name>
</gene>
<evidence type="ECO:0000313" key="1">
    <source>
        <dbReference type="EMBL" id="EHP39851.1"/>
    </source>
</evidence>
<dbReference type="EMBL" id="AHJE01000081">
    <property type="protein sequence ID" value="EHP39851.1"/>
    <property type="molecule type" value="Genomic_DNA"/>
</dbReference>
<accession>H1SC73</accession>
<sequence>MAGILNHEGGRMKLTITLEFSPAAQAAASDIDLDLTPHTGAITPVIGDLIQFPGQPIVFVVIGRIWQPRDPDNVELRIMLDLSLSPLSVV</sequence>
<dbReference type="PATRIC" id="fig|1127483.3.peg.5792"/>
<protein>
    <submittedName>
        <fullName evidence="1">Uncharacterized protein</fullName>
    </submittedName>
</protein>
<name>H1SC73_9BURK</name>
<dbReference type="Proteomes" id="UP000005808">
    <property type="component" value="Unassembled WGS sequence"/>
</dbReference>